<evidence type="ECO:0000313" key="2">
    <source>
        <dbReference type="Proteomes" id="UP001431209"/>
    </source>
</evidence>
<reference evidence="1 2" key="1">
    <citation type="submission" date="2024-03" db="EMBL/GenBank/DDBJ databases">
        <title>The Acrasis kona genome and developmental transcriptomes reveal deep origins of eukaryotic multicellular pathways.</title>
        <authorList>
            <person name="Sheikh S."/>
            <person name="Fu C.-J."/>
            <person name="Brown M.W."/>
            <person name="Baldauf S.L."/>
        </authorList>
    </citation>
    <scope>NUCLEOTIDE SEQUENCE [LARGE SCALE GENOMIC DNA]</scope>
    <source>
        <strain evidence="1 2">ATCC MYA-3509</strain>
    </source>
</reference>
<name>A0AAW2Z0D5_9EUKA</name>
<comment type="caution">
    <text evidence="1">The sequence shown here is derived from an EMBL/GenBank/DDBJ whole genome shotgun (WGS) entry which is preliminary data.</text>
</comment>
<organism evidence="1 2">
    <name type="scientific">Acrasis kona</name>
    <dbReference type="NCBI Taxonomy" id="1008807"/>
    <lineage>
        <taxon>Eukaryota</taxon>
        <taxon>Discoba</taxon>
        <taxon>Heterolobosea</taxon>
        <taxon>Tetramitia</taxon>
        <taxon>Eutetramitia</taxon>
        <taxon>Acrasidae</taxon>
        <taxon>Acrasis</taxon>
    </lineage>
</organism>
<evidence type="ECO:0000313" key="1">
    <source>
        <dbReference type="EMBL" id="KAL0483213.1"/>
    </source>
</evidence>
<dbReference type="EMBL" id="JAOPGA020000946">
    <property type="protein sequence ID" value="KAL0483213.1"/>
    <property type="molecule type" value="Genomic_DNA"/>
</dbReference>
<keyword evidence="2" id="KW-1185">Reference proteome</keyword>
<gene>
    <name evidence="1" type="ORF">AKO1_011543</name>
</gene>
<protein>
    <submittedName>
        <fullName evidence="1">RasGEF</fullName>
    </submittedName>
</protein>
<proteinExistence type="predicted"/>
<accession>A0AAW2Z0D5</accession>
<dbReference type="Proteomes" id="UP001431209">
    <property type="component" value="Unassembled WGS sequence"/>
</dbReference>
<sequence>MGEPLGTKDRVLRPRKKRERSQTFLLTKDKSSVHEDGNWADCLITMEEAEFINYVVSHHNRLSSVDVDLMRKRRQEYLDMADKVLKEIEKYITSLTDYQKEEELLDGVQKTCKQRIYTRFNNFIQDMVDDYCAIVTKDIIELGKS</sequence>
<dbReference type="AlphaFoldDB" id="A0AAW2Z0D5"/>